<feature type="compositionally biased region" description="Polar residues" evidence="1">
    <location>
        <begin position="53"/>
        <end position="65"/>
    </location>
</feature>
<feature type="compositionally biased region" description="Low complexity" evidence="1">
    <location>
        <begin position="68"/>
        <end position="77"/>
    </location>
</feature>
<evidence type="ECO:0000313" key="2">
    <source>
        <dbReference type="EMBL" id="AAK40079.1"/>
    </source>
</evidence>
<keyword evidence="2" id="KW-0614">Plasmid</keyword>
<feature type="compositionally biased region" description="Polar residues" evidence="1">
    <location>
        <begin position="1"/>
        <end position="23"/>
    </location>
</feature>
<feature type="region of interest" description="Disordered" evidence="1">
    <location>
        <begin position="1"/>
        <end position="121"/>
    </location>
</feature>
<dbReference type="AlphaFoldDB" id="Q93S52"/>
<organism evidence="2">
    <name type="scientific">Mycobacterium celatum</name>
    <dbReference type="NCBI Taxonomy" id="28045"/>
    <lineage>
        <taxon>Bacteria</taxon>
        <taxon>Bacillati</taxon>
        <taxon>Actinomycetota</taxon>
        <taxon>Actinomycetes</taxon>
        <taxon>Mycobacteriales</taxon>
        <taxon>Mycobacteriaceae</taxon>
        <taxon>Mycobacterium</taxon>
    </lineage>
</organism>
<reference evidence="2" key="2">
    <citation type="journal article" date="2000" name="Microbiology">
        <title>Analysis of the internal replication region of a mycobacterial linear plasmid.</title>
        <authorList>
            <person name="Picardeau M."/>
            <person name="Le Dantec C."/>
            <person name="Vincent V."/>
        </authorList>
    </citation>
    <scope>NUCLEOTIDE SEQUENCE</scope>
    <source>
        <plasmid evidence="2">pCLP</plasmid>
    </source>
</reference>
<protein>
    <submittedName>
        <fullName evidence="2">Uncharacterized protein</fullName>
    </submittedName>
</protein>
<name>Q93S52_MYCCE</name>
<geneLocation type="plasmid" evidence="2">
    <name>pCLP</name>
</geneLocation>
<sequence>MCFQFSISGSTRGVSAYTVSGSGHASIRCADRPRRRTASNNAAPTDAGRAAGNTPSPNSATQAIRSPSAAAAASSSAGKLRRRPPSASHPQVLRSLPGRIEPQKRQQHQMHPPGYHRPTLRRGLNTAVNHPAFSRCHLAVEHLAHRRR</sequence>
<proteinExistence type="predicted"/>
<dbReference type="EMBL" id="AF312688">
    <property type="protein sequence ID" value="AAK40079.1"/>
    <property type="molecule type" value="Genomic_DNA"/>
</dbReference>
<accession>Q93S52</accession>
<reference evidence="2" key="3">
    <citation type="journal article" date="2001" name="J. Bacteriol.">
        <title>Genomic sequence and transcriptional analysis of a 23-kilobase mycobacterial linear plasmid: evidence for horizontal transfer and identification of plasmid maintenance systems.</title>
        <authorList>
            <person name="Le Dantec C."/>
            <person name="Winter N."/>
            <person name="Gicquel B."/>
            <person name="Vincent V."/>
            <person name="Picardeau M."/>
        </authorList>
    </citation>
    <scope>NUCLEOTIDE SEQUENCE</scope>
    <source>
        <plasmid evidence="2">pCLP</plasmid>
    </source>
</reference>
<reference evidence="2" key="1">
    <citation type="journal article" date="1998" name="Microbiology">
        <title>Mycobacterial linear plasmids have an invertron-like structure related to other linear replicons in actinomycetes.</title>
        <authorList>
            <person name="Picardeau M."/>
            <person name="Vincent V."/>
        </authorList>
    </citation>
    <scope>NUCLEOTIDE SEQUENCE</scope>
    <source>
        <plasmid evidence="2">pCLP</plasmid>
    </source>
</reference>
<evidence type="ECO:0000256" key="1">
    <source>
        <dbReference type="SAM" id="MobiDB-lite"/>
    </source>
</evidence>